<evidence type="ECO:0000313" key="2">
    <source>
        <dbReference type="EMBL" id="SEF92869.1"/>
    </source>
</evidence>
<dbReference type="AlphaFoldDB" id="A0A1H5W028"/>
<dbReference type="RefSeq" id="WP_103924578.1">
    <property type="nucleotide sequence ID" value="NZ_FNVR01000008.1"/>
</dbReference>
<dbReference type="CDD" id="cd00085">
    <property type="entry name" value="HNHc"/>
    <property type="match status" value="1"/>
</dbReference>
<feature type="domain" description="HNH nuclease" evidence="1">
    <location>
        <begin position="262"/>
        <end position="300"/>
    </location>
</feature>
<evidence type="ECO:0000313" key="3">
    <source>
        <dbReference type="Proteomes" id="UP000236736"/>
    </source>
</evidence>
<proteinExistence type="predicted"/>
<dbReference type="Pfam" id="PF13395">
    <property type="entry name" value="HNH_4"/>
    <property type="match status" value="1"/>
</dbReference>
<dbReference type="Gene3D" id="1.10.30.50">
    <property type="match status" value="1"/>
</dbReference>
<dbReference type="OrthoDB" id="7348755at2"/>
<reference evidence="3" key="1">
    <citation type="submission" date="2016-10" db="EMBL/GenBank/DDBJ databases">
        <authorList>
            <person name="Varghese N."/>
            <person name="Submissions S."/>
        </authorList>
    </citation>
    <scope>NUCLEOTIDE SEQUENCE [LARGE SCALE GENOMIC DNA]</scope>
    <source>
        <strain evidence="3">DSM 17298</strain>
    </source>
</reference>
<organism evidence="2 3">
    <name type="scientific">Algoriphagus boritolerans DSM 17298 = JCM 18970</name>
    <dbReference type="NCBI Taxonomy" id="1120964"/>
    <lineage>
        <taxon>Bacteria</taxon>
        <taxon>Pseudomonadati</taxon>
        <taxon>Bacteroidota</taxon>
        <taxon>Cytophagia</taxon>
        <taxon>Cytophagales</taxon>
        <taxon>Cyclobacteriaceae</taxon>
        <taxon>Algoriphagus</taxon>
    </lineage>
</organism>
<keyword evidence="2" id="KW-0255">Endonuclease</keyword>
<dbReference type="InterPro" id="IPR003615">
    <property type="entry name" value="HNH_nuc"/>
</dbReference>
<dbReference type="Proteomes" id="UP000236736">
    <property type="component" value="Unassembled WGS sequence"/>
</dbReference>
<accession>A0A1H5W028</accession>
<keyword evidence="2" id="KW-0378">Hydrolase</keyword>
<keyword evidence="3" id="KW-1185">Reference proteome</keyword>
<dbReference type="GO" id="GO:0004519">
    <property type="term" value="F:endonuclease activity"/>
    <property type="evidence" value="ECO:0007669"/>
    <property type="project" value="UniProtKB-KW"/>
</dbReference>
<evidence type="ECO:0000259" key="1">
    <source>
        <dbReference type="Pfam" id="PF13395"/>
    </source>
</evidence>
<dbReference type="EMBL" id="FNVR01000008">
    <property type="protein sequence ID" value="SEF92869.1"/>
    <property type="molecule type" value="Genomic_DNA"/>
</dbReference>
<protein>
    <submittedName>
        <fullName evidence="2">HNH endonuclease</fullName>
    </submittedName>
</protein>
<sequence>MNREIFSNISKIIERDSKATTYKFALLRGTIDLIQENSPFLEFKEDRVHFPMGLLIEKWMIYYYPIFDSKNRIPQIHGNAKLSFESELITVAEYYNGKGGLSVFYNDLKRKGVPDEISNVVVSLANRLNSTLRRMPMYYIGRSISFDFHSIYRPEKPKKSIRVARVDTDYLVSNFGTFSIPFEYYEAFQVLGSFISGQDSIFYKWAEFSVNASGKKLPIEKVLGNLLESPVTERDALISKGLFEKLLKQKAETECVWTGVKTEKIQVDHVIPFAIWKNNDLWNLLPAVPKINNNKRDKIPTPRLIESQKKIILHYWEMLDESYNTRFQSEIKISLLGNNDSKNWRHLAIDQMKESCNFLIEKRGFSPWEPEMNSVT</sequence>
<gene>
    <name evidence="2" type="ORF">SAMN03080598_01912</name>
</gene>
<dbReference type="STRING" id="1120964.GCA_001313265_02611"/>
<name>A0A1H5W028_9BACT</name>
<keyword evidence="2" id="KW-0540">Nuclease</keyword>